<proteinExistence type="inferred from homology"/>
<evidence type="ECO:0000256" key="3">
    <source>
        <dbReference type="ARBA" id="ARBA00022729"/>
    </source>
</evidence>
<dbReference type="Gene3D" id="3.30.70.80">
    <property type="entry name" value="Peptidase S8 propeptide/proteinase inhibitor I9"/>
    <property type="match status" value="1"/>
</dbReference>
<keyword evidence="3 6" id="KW-0732">Signal</keyword>
<feature type="domain" description="Subtilisin-like protease fibronectin type-III" evidence="9">
    <location>
        <begin position="551"/>
        <end position="646"/>
    </location>
</feature>
<dbReference type="InterPro" id="IPR036852">
    <property type="entry name" value="Peptidase_S8/S53_dom_sf"/>
</dbReference>
<evidence type="ECO:0000256" key="4">
    <source>
        <dbReference type="ARBA" id="ARBA00022825"/>
    </source>
</evidence>
<keyword evidence="4" id="KW-0378">Hydrolase</keyword>
<dbReference type="InterPro" id="IPR000209">
    <property type="entry name" value="Peptidase_S8/S53_dom"/>
</dbReference>
<dbReference type="EMBL" id="JACMSC010000013">
    <property type="protein sequence ID" value="KAG6493014.1"/>
    <property type="molecule type" value="Genomic_DNA"/>
</dbReference>
<keyword evidence="11" id="KW-1185">Reference proteome</keyword>
<dbReference type="InterPro" id="IPR037045">
    <property type="entry name" value="S8pro/Inhibitor_I9_sf"/>
</dbReference>
<feature type="signal peptide" evidence="6">
    <location>
        <begin position="1"/>
        <end position="24"/>
    </location>
</feature>
<keyword evidence="2" id="KW-0645">Protease</keyword>
<organism evidence="10 11">
    <name type="scientific">Zingiber officinale</name>
    <name type="common">Ginger</name>
    <name type="synonym">Amomum zingiber</name>
    <dbReference type="NCBI Taxonomy" id="94328"/>
    <lineage>
        <taxon>Eukaryota</taxon>
        <taxon>Viridiplantae</taxon>
        <taxon>Streptophyta</taxon>
        <taxon>Embryophyta</taxon>
        <taxon>Tracheophyta</taxon>
        <taxon>Spermatophyta</taxon>
        <taxon>Magnoliopsida</taxon>
        <taxon>Liliopsida</taxon>
        <taxon>Zingiberales</taxon>
        <taxon>Zingiberaceae</taxon>
        <taxon>Zingiber</taxon>
    </lineage>
</organism>
<reference evidence="10 11" key="1">
    <citation type="submission" date="2020-08" db="EMBL/GenBank/DDBJ databases">
        <title>Plant Genome Project.</title>
        <authorList>
            <person name="Zhang R.-G."/>
        </authorList>
    </citation>
    <scope>NUCLEOTIDE SEQUENCE [LARGE SCALE GENOMIC DNA]</scope>
    <source>
        <tissue evidence="10">Rhizome</tissue>
    </source>
</reference>
<comment type="similarity">
    <text evidence="1 5">Belongs to the peptidase S8 family.</text>
</comment>
<dbReference type="Pfam" id="PF00082">
    <property type="entry name" value="Peptidase_S8"/>
    <property type="match status" value="1"/>
</dbReference>
<evidence type="ECO:0000313" key="11">
    <source>
        <dbReference type="Proteomes" id="UP000734854"/>
    </source>
</evidence>
<evidence type="ECO:0000259" key="7">
    <source>
        <dbReference type="Pfam" id="PF00082"/>
    </source>
</evidence>
<dbReference type="InterPro" id="IPR041469">
    <property type="entry name" value="Subtilisin-like_FN3"/>
</dbReference>
<dbReference type="PANTHER" id="PTHR10795">
    <property type="entry name" value="PROPROTEIN CONVERTASE SUBTILISIN/KEXIN"/>
    <property type="match status" value="1"/>
</dbReference>
<dbReference type="AlphaFoldDB" id="A0A8J5FSH4"/>
<evidence type="ECO:0000256" key="1">
    <source>
        <dbReference type="ARBA" id="ARBA00011073"/>
    </source>
</evidence>
<accession>A0A8J5FSH4</accession>
<comment type="caution">
    <text evidence="10">The sequence shown here is derived from an EMBL/GenBank/DDBJ whole genome shotgun (WGS) entry which is preliminary data.</text>
</comment>
<dbReference type="SUPFAM" id="SSF52743">
    <property type="entry name" value="Subtilisin-like"/>
    <property type="match status" value="1"/>
</dbReference>
<protein>
    <submittedName>
        <fullName evidence="10">Uncharacterized protein</fullName>
    </submittedName>
</protein>
<feature type="domain" description="Peptidase S8/S53" evidence="7">
    <location>
        <begin position="133"/>
        <end position="390"/>
    </location>
</feature>
<dbReference type="InterPro" id="IPR010259">
    <property type="entry name" value="S8pro/Inhibitor_I9"/>
</dbReference>
<evidence type="ECO:0000313" key="10">
    <source>
        <dbReference type="EMBL" id="KAG6493014.1"/>
    </source>
</evidence>
<evidence type="ECO:0000256" key="6">
    <source>
        <dbReference type="SAM" id="SignalP"/>
    </source>
</evidence>
<dbReference type="GO" id="GO:0006508">
    <property type="term" value="P:proteolysis"/>
    <property type="evidence" value="ECO:0007669"/>
    <property type="project" value="UniProtKB-KW"/>
</dbReference>
<keyword evidence="4" id="KW-0720">Serine protease</keyword>
<evidence type="ECO:0000259" key="9">
    <source>
        <dbReference type="Pfam" id="PF17766"/>
    </source>
</evidence>
<dbReference type="GO" id="GO:0004252">
    <property type="term" value="F:serine-type endopeptidase activity"/>
    <property type="evidence" value="ECO:0007669"/>
    <property type="project" value="InterPro"/>
</dbReference>
<dbReference type="Gene3D" id="2.60.40.2310">
    <property type="match status" value="1"/>
</dbReference>
<evidence type="ECO:0000259" key="8">
    <source>
        <dbReference type="Pfam" id="PF05922"/>
    </source>
</evidence>
<feature type="chain" id="PRO_5035194782" evidence="6">
    <location>
        <begin position="25"/>
        <end position="659"/>
    </location>
</feature>
<evidence type="ECO:0000256" key="5">
    <source>
        <dbReference type="PROSITE-ProRule" id="PRU01240"/>
    </source>
</evidence>
<name>A0A8J5FSH4_ZINOF</name>
<comment type="caution">
    <text evidence="5">Lacks conserved residue(s) required for the propagation of feature annotation.</text>
</comment>
<gene>
    <name evidence="10" type="ORF">ZIOFF_047987</name>
</gene>
<dbReference type="InterPro" id="IPR045051">
    <property type="entry name" value="SBT"/>
</dbReference>
<dbReference type="Gene3D" id="3.40.50.200">
    <property type="entry name" value="Peptidase S8/S53 domain"/>
    <property type="match status" value="1"/>
</dbReference>
<sequence length="659" mass="71039">MAATTTARLLWGLLLIHGLHFAHSQVHIVYLGHSHGRDDPLLTTRRHVRLLCNVFSGREEAEEAMVYSYTHGFSGFAAVLNSTQVLALAGFEEVISVFRSKTLKLHTTRSWDFMGLGWLGSQGISSSLQLDHGHDIIVGVLDSGIWPESDSFKEPPLMPPVPASWRGGCVRGESFDPKKACNRKLVGAKYYVAGFEREYGALNTTGEAEYRSPRDRIGHGSHTASTAAGSAAAGASYFGFGPGAARGGAPRARVAAYKVCWFREMDGACSEADVLAAFDEALRDGVGVISVSLGSPPPLMELFRTSTDIGAFHAAQLGTPVVFSAGNNDDRLPSLVQNVSPWSICVAAATIDRTFPTQIVLGNNLSFTGEGFIRKEMKAKLVESIQLFTDGSCNIERWNRTRRAPGAIILCFAAIGDTSSAFAALSESDGANHAEQDRHRKLTGSFRCVLLVERAQLCVSGHSQAYTSDTSADRILSGGAAKPADAFDVGAGHMDPLRAIDPGLVYDMQTRDYVVYLCSLGYSEAQIKSMLLPSPSVDVSCAAGGKHSDLELNYPAIVVSELRATVTVKRTLRNVGQNRHAVYFAAVVSPHGVSTVVWPPLLVFSGQEEASYYVTMSPAKRSQGRYDFGEIVWSDGYHRVRTPLAVQVTNSKDGGPHSM</sequence>
<dbReference type="Proteomes" id="UP000734854">
    <property type="component" value="Unassembled WGS sequence"/>
</dbReference>
<dbReference type="FunFam" id="3.30.70.80:FF:000002">
    <property type="entry name" value="Subtilisin-like protease SBT5.3"/>
    <property type="match status" value="1"/>
</dbReference>
<dbReference type="Pfam" id="PF17766">
    <property type="entry name" value="fn3_6"/>
    <property type="match status" value="1"/>
</dbReference>
<dbReference type="Pfam" id="PF05922">
    <property type="entry name" value="Inhibitor_I9"/>
    <property type="match status" value="1"/>
</dbReference>
<feature type="domain" description="Inhibitor I9" evidence="8">
    <location>
        <begin position="26"/>
        <end position="106"/>
    </location>
</feature>
<dbReference type="PROSITE" id="PS51892">
    <property type="entry name" value="SUBTILASE"/>
    <property type="match status" value="1"/>
</dbReference>
<evidence type="ECO:0000256" key="2">
    <source>
        <dbReference type="ARBA" id="ARBA00022670"/>
    </source>
</evidence>